<dbReference type="EMBL" id="BQNB010011056">
    <property type="protein sequence ID" value="GJS85526.1"/>
    <property type="molecule type" value="Genomic_DNA"/>
</dbReference>
<evidence type="ECO:0000313" key="3">
    <source>
        <dbReference type="EMBL" id="GJS85526.1"/>
    </source>
</evidence>
<keyword evidence="4" id="KW-1185">Reference proteome</keyword>
<keyword evidence="3" id="KW-0808">Transferase</keyword>
<keyword evidence="1" id="KW-1133">Transmembrane helix</keyword>
<dbReference type="Gene3D" id="3.60.10.10">
    <property type="entry name" value="Endonuclease/exonuclease/phosphatase"/>
    <property type="match status" value="1"/>
</dbReference>
<dbReference type="PANTHER" id="PTHR35218">
    <property type="entry name" value="RNASE H DOMAIN-CONTAINING PROTEIN"/>
    <property type="match status" value="1"/>
</dbReference>
<proteinExistence type="predicted"/>
<feature type="domain" description="Endonuclease/exonuclease/phosphatase" evidence="2">
    <location>
        <begin position="26"/>
        <end position="201"/>
    </location>
</feature>
<protein>
    <submittedName>
        <fullName evidence="3">Reverse transcriptase</fullName>
    </submittedName>
</protein>
<accession>A0ABQ4Z7G1</accession>
<feature type="transmembrane region" description="Helical" evidence="1">
    <location>
        <begin position="141"/>
        <end position="162"/>
    </location>
</feature>
<evidence type="ECO:0000259" key="2">
    <source>
        <dbReference type="Pfam" id="PF03372"/>
    </source>
</evidence>
<dbReference type="GO" id="GO:0003964">
    <property type="term" value="F:RNA-directed DNA polymerase activity"/>
    <property type="evidence" value="ECO:0007669"/>
    <property type="project" value="UniProtKB-KW"/>
</dbReference>
<keyword evidence="1" id="KW-0812">Transmembrane</keyword>
<dbReference type="PANTHER" id="PTHR35218:SF9">
    <property type="entry name" value="ENDONUCLEASE_EXONUCLEASE_PHOSPHATASE DOMAIN-CONTAINING PROTEIN"/>
    <property type="match status" value="1"/>
</dbReference>
<feature type="transmembrane region" description="Helical" evidence="1">
    <location>
        <begin position="66"/>
        <end position="88"/>
    </location>
</feature>
<organism evidence="3 4">
    <name type="scientific">Tanacetum coccineum</name>
    <dbReference type="NCBI Taxonomy" id="301880"/>
    <lineage>
        <taxon>Eukaryota</taxon>
        <taxon>Viridiplantae</taxon>
        <taxon>Streptophyta</taxon>
        <taxon>Embryophyta</taxon>
        <taxon>Tracheophyta</taxon>
        <taxon>Spermatophyta</taxon>
        <taxon>Magnoliopsida</taxon>
        <taxon>eudicotyledons</taxon>
        <taxon>Gunneridae</taxon>
        <taxon>Pentapetalae</taxon>
        <taxon>asterids</taxon>
        <taxon>campanulids</taxon>
        <taxon>Asterales</taxon>
        <taxon>Asteraceae</taxon>
        <taxon>Asteroideae</taxon>
        <taxon>Anthemideae</taxon>
        <taxon>Anthemidinae</taxon>
        <taxon>Tanacetum</taxon>
    </lineage>
</organism>
<dbReference type="SUPFAM" id="SSF56219">
    <property type="entry name" value="DNase I-like"/>
    <property type="match status" value="1"/>
</dbReference>
<evidence type="ECO:0000313" key="4">
    <source>
        <dbReference type="Proteomes" id="UP001151760"/>
    </source>
</evidence>
<dbReference type="Pfam" id="PF03372">
    <property type="entry name" value="Exo_endo_phos"/>
    <property type="match status" value="1"/>
</dbReference>
<keyword evidence="1" id="KW-0472">Membrane</keyword>
<feature type="transmembrane region" description="Helical" evidence="1">
    <location>
        <begin position="103"/>
        <end position="121"/>
    </location>
</feature>
<evidence type="ECO:0000256" key="1">
    <source>
        <dbReference type="SAM" id="Phobius"/>
    </source>
</evidence>
<keyword evidence="3" id="KW-0695">RNA-directed DNA polymerase</keyword>
<comment type="caution">
    <text evidence="3">The sequence shown here is derived from an EMBL/GenBank/DDBJ whole genome shotgun (WGS) entry which is preliminary data.</text>
</comment>
<name>A0ABQ4Z7G1_9ASTR</name>
<gene>
    <name evidence="3" type="ORF">Tco_0752067</name>
</gene>
<dbReference type="InterPro" id="IPR005135">
    <property type="entry name" value="Endo/exonuclease/phosphatase"/>
</dbReference>
<reference evidence="3" key="1">
    <citation type="journal article" date="2022" name="Int. J. Mol. Sci.">
        <title>Draft Genome of Tanacetum Coccineum: Genomic Comparison of Closely Related Tanacetum-Family Plants.</title>
        <authorList>
            <person name="Yamashiro T."/>
            <person name="Shiraishi A."/>
            <person name="Nakayama K."/>
            <person name="Satake H."/>
        </authorList>
    </citation>
    <scope>NUCLEOTIDE SEQUENCE</scope>
</reference>
<reference evidence="3" key="2">
    <citation type="submission" date="2022-01" db="EMBL/GenBank/DDBJ databases">
        <authorList>
            <person name="Yamashiro T."/>
            <person name="Shiraishi A."/>
            <person name="Satake H."/>
            <person name="Nakayama K."/>
        </authorList>
    </citation>
    <scope>NUCLEOTIDE SEQUENCE</scope>
</reference>
<sequence>MEILLEPTSNKLTVDPHGFEGYLGEGVGRPLKVSNLRELCRAHRPNVVFLMEMKNKERYLESLRRSLPFTGFFYVNPIGRLGGLALWWKDSITLNNANGNKNIILVDGICLAPFVSWRACFIYGPHNRRDRKLLWQKISHFALSATCPFFVIGDFNLIVVVADKHGGSSNTSSQIKEFQSLLSALELFELPFKGLNYTWDNNRAENANIWGRIHRSLANETLLVTFPI</sequence>
<dbReference type="Proteomes" id="UP001151760">
    <property type="component" value="Unassembled WGS sequence"/>
</dbReference>
<dbReference type="InterPro" id="IPR036691">
    <property type="entry name" value="Endo/exonu/phosph_ase_sf"/>
</dbReference>
<keyword evidence="3" id="KW-0548">Nucleotidyltransferase</keyword>